<protein>
    <submittedName>
        <fullName evidence="2">VOC family protein</fullName>
    </submittedName>
</protein>
<gene>
    <name evidence="2" type="ORF">D1614_01535</name>
</gene>
<dbReference type="InterPro" id="IPR004360">
    <property type="entry name" value="Glyas_Fos-R_dOase_dom"/>
</dbReference>
<feature type="domain" description="VOC" evidence="1">
    <location>
        <begin position="4"/>
        <end position="118"/>
    </location>
</feature>
<reference evidence="2 3" key="1">
    <citation type="submission" date="2018-08" db="EMBL/GenBank/DDBJ databases">
        <title>Pallidiluteibacterium maritimus gen. nov., sp. nov., isolated from coastal sediment.</title>
        <authorList>
            <person name="Zhou L.Y."/>
        </authorList>
    </citation>
    <scope>NUCLEOTIDE SEQUENCE [LARGE SCALE GENOMIC DNA]</scope>
    <source>
        <strain evidence="2 3">XSD2</strain>
    </source>
</reference>
<dbReference type="Proteomes" id="UP000265926">
    <property type="component" value="Unassembled WGS sequence"/>
</dbReference>
<dbReference type="Gene3D" id="3.10.180.10">
    <property type="entry name" value="2,3-Dihydroxybiphenyl 1,2-Dioxygenase, domain 1"/>
    <property type="match status" value="1"/>
</dbReference>
<organism evidence="2 3">
    <name type="scientific">Maribellus luteus</name>
    <dbReference type="NCBI Taxonomy" id="2305463"/>
    <lineage>
        <taxon>Bacteria</taxon>
        <taxon>Pseudomonadati</taxon>
        <taxon>Bacteroidota</taxon>
        <taxon>Bacteroidia</taxon>
        <taxon>Marinilabiliales</taxon>
        <taxon>Prolixibacteraceae</taxon>
        <taxon>Maribellus</taxon>
    </lineage>
</organism>
<dbReference type="RefSeq" id="WP_119436111.1">
    <property type="nucleotide sequence ID" value="NZ_QWGR01000001.1"/>
</dbReference>
<dbReference type="PROSITE" id="PS51819">
    <property type="entry name" value="VOC"/>
    <property type="match status" value="1"/>
</dbReference>
<keyword evidence="3" id="KW-1185">Reference proteome</keyword>
<dbReference type="PANTHER" id="PTHR33993">
    <property type="entry name" value="GLYOXALASE-RELATED"/>
    <property type="match status" value="1"/>
</dbReference>
<accession>A0A399T741</accession>
<proteinExistence type="predicted"/>
<evidence type="ECO:0000259" key="1">
    <source>
        <dbReference type="PROSITE" id="PS51819"/>
    </source>
</evidence>
<comment type="caution">
    <text evidence="2">The sequence shown here is derived from an EMBL/GenBank/DDBJ whole genome shotgun (WGS) entry which is preliminary data.</text>
</comment>
<evidence type="ECO:0000313" key="2">
    <source>
        <dbReference type="EMBL" id="RIJ50642.1"/>
    </source>
</evidence>
<sequence length="119" mass="13198">MTKLISWVEIPATDFERAVKFYSSVLNIELQVADYGHEKMACFPNGEGAISQAPDFNPSKDGTLVSFNTGKDLDGTIERIKKNNGTMVRPKTKIELENLGYFALFIDSEGNKVGLYGDE</sequence>
<dbReference type="InterPro" id="IPR052164">
    <property type="entry name" value="Anthracycline_SecMetBiosynth"/>
</dbReference>
<dbReference type="Pfam" id="PF00903">
    <property type="entry name" value="Glyoxalase"/>
    <property type="match status" value="1"/>
</dbReference>
<dbReference type="AlphaFoldDB" id="A0A399T741"/>
<dbReference type="PANTHER" id="PTHR33993:SF2">
    <property type="entry name" value="VOC DOMAIN-CONTAINING PROTEIN"/>
    <property type="match status" value="1"/>
</dbReference>
<dbReference type="InterPro" id="IPR029068">
    <property type="entry name" value="Glyas_Bleomycin-R_OHBP_Dase"/>
</dbReference>
<evidence type="ECO:0000313" key="3">
    <source>
        <dbReference type="Proteomes" id="UP000265926"/>
    </source>
</evidence>
<dbReference type="SUPFAM" id="SSF54593">
    <property type="entry name" value="Glyoxalase/Bleomycin resistance protein/Dihydroxybiphenyl dioxygenase"/>
    <property type="match status" value="1"/>
</dbReference>
<dbReference type="CDD" id="cd07247">
    <property type="entry name" value="SgaA_N_like"/>
    <property type="match status" value="1"/>
</dbReference>
<name>A0A399T741_9BACT</name>
<dbReference type="InterPro" id="IPR037523">
    <property type="entry name" value="VOC_core"/>
</dbReference>
<dbReference type="OrthoDB" id="9804235at2"/>
<dbReference type="EMBL" id="QWGR01000001">
    <property type="protein sequence ID" value="RIJ50642.1"/>
    <property type="molecule type" value="Genomic_DNA"/>
</dbReference>